<dbReference type="AlphaFoldDB" id="A0A1V9YI34"/>
<proteinExistence type="predicted"/>
<accession>A0A1V9YI34</accession>
<organism evidence="2 3">
    <name type="scientific">Achlya hypogyna</name>
    <name type="common">Oomycete</name>
    <name type="synonym">Protoachlya hypogyna</name>
    <dbReference type="NCBI Taxonomy" id="1202772"/>
    <lineage>
        <taxon>Eukaryota</taxon>
        <taxon>Sar</taxon>
        <taxon>Stramenopiles</taxon>
        <taxon>Oomycota</taxon>
        <taxon>Saprolegniomycetes</taxon>
        <taxon>Saprolegniales</taxon>
        <taxon>Achlyaceae</taxon>
        <taxon>Achlya</taxon>
    </lineage>
</organism>
<sequence length="138" mass="15066">MPALRTFLDAGLFGSSSLIQDILYLLFAAIGIIVIAILYLLWTMWREGLQDENNAAYQPLHDDDGNPIAPPADTICSRGAGIRCDNAETRPKLRSLRVNVKEGVTRQASAAELATSPHSAMDSLRHTMSLPDIFSPKS</sequence>
<keyword evidence="1" id="KW-0812">Transmembrane</keyword>
<name>A0A1V9YI34_ACHHY</name>
<keyword evidence="1" id="KW-1133">Transmembrane helix</keyword>
<gene>
    <name evidence="2" type="ORF">ACHHYP_20585</name>
</gene>
<dbReference type="OrthoDB" id="71539at2759"/>
<feature type="transmembrane region" description="Helical" evidence="1">
    <location>
        <begin position="22"/>
        <end position="42"/>
    </location>
</feature>
<evidence type="ECO:0000313" key="3">
    <source>
        <dbReference type="Proteomes" id="UP000243579"/>
    </source>
</evidence>
<keyword evidence="1" id="KW-0472">Membrane</keyword>
<comment type="caution">
    <text evidence="2">The sequence shown here is derived from an EMBL/GenBank/DDBJ whole genome shotgun (WGS) entry which is preliminary data.</text>
</comment>
<evidence type="ECO:0000256" key="1">
    <source>
        <dbReference type="SAM" id="Phobius"/>
    </source>
</evidence>
<dbReference type="Proteomes" id="UP000243579">
    <property type="component" value="Unassembled WGS sequence"/>
</dbReference>
<reference evidence="2 3" key="1">
    <citation type="journal article" date="2014" name="Genome Biol. Evol.">
        <title>The secreted proteins of Achlya hypogyna and Thraustotheca clavata identify the ancestral oomycete secretome and reveal gene acquisitions by horizontal gene transfer.</title>
        <authorList>
            <person name="Misner I."/>
            <person name="Blouin N."/>
            <person name="Leonard G."/>
            <person name="Richards T.A."/>
            <person name="Lane C.E."/>
        </authorList>
    </citation>
    <scope>NUCLEOTIDE SEQUENCE [LARGE SCALE GENOMIC DNA]</scope>
    <source>
        <strain evidence="2 3">ATCC 48635</strain>
    </source>
</reference>
<evidence type="ECO:0000313" key="2">
    <source>
        <dbReference type="EMBL" id="OQR85360.1"/>
    </source>
</evidence>
<protein>
    <submittedName>
        <fullName evidence="2">Uncharacterized protein</fullName>
    </submittedName>
</protein>
<dbReference type="EMBL" id="JNBR01001702">
    <property type="protein sequence ID" value="OQR85360.1"/>
    <property type="molecule type" value="Genomic_DNA"/>
</dbReference>
<keyword evidence="3" id="KW-1185">Reference proteome</keyword>